<evidence type="ECO:0000313" key="2">
    <source>
        <dbReference type="EMBL" id="SNS52657.1"/>
    </source>
</evidence>
<dbReference type="Proteomes" id="UP000198415">
    <property type="component" value="Unassembled WGS sequence"/>
</dbReference>
<keyword evidence="3" id="KW-1185">Reference proteome</keyword>
<dbReference type="EMBL" id="FZNR01000017">
    <property type="protein sequence ID" value="SNS52657.1"/>
    <property type="molecule type" value="Genomic_DNA"/>
</dbReference>
<organism evidence="2 3">
    <name type="scientific">Actinoplanes regularis</name>
    <dbReference type="NCBI Taxonomy" id="52697"/>
    <lineage>
        <taxon>Bacteria</taxon>
        <taxon>Bacillati</taxon>
        <taxon>Actinomycetota</taxon>
        <taxon>Actinomycetes</taxon>
        <taxon>Micromonosporales</taxon>
        <taxon>Micromonosporaceae</taxon>
        <taxon>Actinoplanes</taxon>
    </lineage>
</organism>
<dbReference type="OrthoDB" id="3404025at2"/>
<dbReference type="AlphaFoldDB" id="A0A239F783"/>
<feature type="chain" id="PRO_5013280561" description="DUF11 domain-containing protein" evidence="1">
    <location>
        <begin position="33"/>
        <end position="315"/>
    </location>
</feature>
<name>A0A239F783_9ACTN</name>
<keyword evidence="1" id="KW-0732">Signal</keyword>
<sequence length="315" mass="32085">MFDHFTTKPPRRRGLGIAFAAGSLLLGSGAAAQATPAGVTVSVNRLILEPGTFGHVGSVRIVIKNRTGEPYDGGITVTEPIARTFGEALGTGTCGPTGRDGERDIIGCSLEDPIQPGANATVTISFRSPAKPQAFARVAPAVGTVEVQGGATASFQAIFRAATGGLTHPRPYVQDTEAELNVSVADVTLNRQDDGTYLGSTSVVVRNEGDAPHFTLGTELAIPAGVDEWPTMSPGGVCGVGGSLPTPPGGFQLVCSIEGGRLDEGRTRSWGWVFTAAAGTAPGLLGTATTQVALSDGPGQSDGANRVAFTITVAD</sequence>
<accession>A0A239F783</accession>
<dbReference type="RefSeq" id="WP_089297202.1">
    <property type="nucleotide sequence ID" value="NZ_BOMU01000083.1"/>
</dbReference>
<proteinExistence type="predicted"/>
<protein>
    <recommendedName>
        <fullName evidence="4">DUF11 domain-containing protein</fullName>
    </recommendedName>
</protein>
<gene>
    <name evidence="2" type="ORF">SAMN06264365_117118</name>
</gene>
<reference evidence="2 3" key="1">
    <citation type="submission" date="2017-06" db="EMBL/GenBank/DDBJ databases">
        <authorList>
            <person name="Kim H.J."/>
            <person name="Triplett B.A."/>
        </authorList>
    </citation>
    <scope>NUCLEOTIDE SEQUENCE [LARGE SCALE GENOMIC DNA]</scope>
    <source>
        <strain evidence="2 3">DSM 43151</strain>
    </source>
</reference>
<evidence type="ECO:0000313" key="3">
    <source>
        <dbReference type="Proteomes" id="UP000198415"/>
    </source>
</evidence>
<evidence type="ECO:0008006" key="4">
    <source>
        <dbReference type="Google" id="ProtNLM"/>
    </source>
</evidence>
<evidence type="ECO:0000256" key="1">
    <source>
        <dbReference type="SAM" id="SignalP"/>
    </source>
</evidence>
<feature type="signal peptide" evidence="1">
    <location>
        <begin position="1"/>
        <end position="32"/>
    </location>
</feature>